<proteinExistence type="predicted"/>
<dbReference type="SFLD" id="SFLDS00003">
    <property type="entry name" value="Haloacid_Dehalogenase"/>
    <property type="match status" value="1"/>
</dbReference>
<sequence length="227" mass="26213">MEYKVILFDADDTLFDFKKTENYALENLMSNLDTDYDKDYCINIYKEINTKIWKEFEEGKITADNLKVERFQRLINTLNLSDDATRLSELYVKFLSQGSFLYEDTKDLLEYLSKNYKLGIITNGLADVQHKRIRESDVSHYFDDIIISGEIKIAKPNPEIFEYALKSLNHDDKSSVLMVGDSLSSDIKGGLNASIDTCWCNLANKVNNTDIVPKYEINNLLDLKNIL</sequence>
<dbReference type="InterPro" id="IPR036412">
    <property type="entry name" value="HAD-like_sf"/>
</dbReference>
<accession>A0A1V1I277</accession>
<dbReference type="NCBIfam" id="NF006976">
    <property type="entry name" value="PRK09449.1"/>
    <property type="match status" value="1"/>
</dbReference>
<dbReference type="GeneID" id="82204954"/>
<dbReference type="Gene3D" id="1.10.150.240">
    <property type="entry name" value="Putative phosphatase, domain 2"/>
    <property type="match status" value="1"/>
</dbReference>
<dbReference type="InterPro" id="IPR023214">
    <property type="entry name" value="HAD_sf"/>
</dbReference>
<dbReference type="PANTHER" id="PTHR47478:SF1">
    <property type="entry name" value="PYRIMIDINE 5'-NUCLEOTIDASE YJJG"/>
    <property type="match status" value="1"/>
</dbReference>
<keyword evidence="2" id="KW-1185">Reference proteome</keyword>
<dbReference type="InterPro" id="IPR011951">
    <property type="entry name" value="HAD-SF_hydro_IA_YjjG/PynA"/>
</dbReference>
<dbReference type="NCBIfam" id="TIGR02254">
    <property type="entry name" value="YjjG_YfnB"/>
    <property type="match status" value="1"/>
</dbReference>
<dbReference type="CDD" id="cd04305">
    <property type="entry name" value="HAD_Neu5Ac-Pase_like"/>
    <property type="match status" value="1"/>
</dbReference>
<dbReference type="PANTHER" id="PTHR47478">
    <property type="match status" value="1"/>
</dbReference>
<dbReference type="RefSeq" id="WP_180703232.1">
    <property type="nucleotide sequence ID" value="NZ_CAONDH010000038.1"/>
</dbReference>
<evidence type="ECO:0000313" key="2">
    <source>
        <dbReference type="Proteomes" id="UP000245622"/>
    </source>
</evidence>
<dbReference type="AlphaFoldDB" id="A0A1V1I277"/>
<gene>
    <name evidence="1" type="ORF">CRIB_772</name>
</gene>
<dbReference type="PRINTS" id="PR00413">
    <property type="entry name" value="HADHALOGNASE"/>
</dbReference>
<dbReference type="EMBL" id="LN555523">
    <property type="protein sequence ID" value="CED93524.1"/>
    <property type="molecule type" value="Genomic_DNA"/>
</dbReference>
<dbReference type="KEGG" id="ril:CRIB_772"/>
<dbReference type="SFLD" id="SFLDG01129">
    <property type="entry name" value="C1.5:_HAD__Beta-PGM__Phosphata"/>
    <property type="match status" value="1"/>
</dbReference>
<dbReference type="SFLD" id="SFLDG01135">
    <property type="entry name" value="C1.5.6:_HAD__Beta-PGM__Phospha"/>
    <property type="match status" value="1"/>
</dbReference>
<dbReference type="InterPro" id="IPR052550">
    <property type="entry name" value="Pyrimidine_5'-ntase_YjjG"/>
</dbReference>
<dbReference type="Pfam" id="PF00702">
    <property type="entry name" value="Hydrolase"/>
    <property type="match status" value="1"/>
</dbReference>
<dbReference type="GO" id="GO:0008253">
    <property type="term" value="F:5'-nucleotidase activity"/>
    <property type="evidence" value="ECO:0007669"/>
    <property type="project" value="InterPro"/>
</dbReference>
<protein>
    <submittedName>
        <fullName evidence="1">Pyrimidine 5'-nucleotidase YjjG</fullName>
    </submittedName>
</protein>
<organism evidence="1 2">
    <name type="scientific">Romboutsia ilealis</name>
    <dbReference type="NCBI Taxonomy" id="1115758"/>
    <lineage>
        <taxon>Bacteria</taxon>
        <taxon>Bacillati</taxon>
        <taxon>Bacillota</taxon>
        <taxon>Clostridia</taxon>
        <taxon>Peptostreptococcales</taxon>
        <taxon>Peptostreptococcaceae</taxon>
        <taxon>Romboutsia</taxon>
    </lineage>
</organism>
<reference evidence="1 2" key="1">
    <citation type="submission" date="2014-04" db="EMBL/GenBank/DDBJ databases">
        <authorList>
            <person name="Hornung B.V."/>
        </authorList>
    </citation>
    <scope>NUCLEOTIDE SEQUENCE [LARGE SCALE GENOMIC DNA]</scope>
    <source>
        <strain evidence="1 2">CRIB</strain>
    </source>
</reference>
<dbReference type="Gene3D" id="3.40.50.1000">
    <property type="entry name" value="HAD superfamily/HAD-like"/>
    <property type="match status" value="1"/>
</dbReference>
<dbReference type="SUPFAM" id="SSF56784">
    <property type="entry name" value="HAD-like"/>
    <property type="match status" value="1"/>
</dbReference>
<dbReference type="NCBIfam" id="TIGR01549">
    <property type="entry name" value="HAD-SF-IA-v1"/>
    <property type="match status" value="1"/>
</dbReference>
<evidence type="ECO:0000313" key="1">
    <source>
        <dbReference type="EMBL" id="CED93524.1"/>
    </source>
</evidence>
<dbReference type="Proteomes" id="UP000245622">
    <property type="component" value="Chromosome 1"/>
</dbReference>
<dbReference type="InterPro" id="IPR006439">
    <property type="entry name" value="HAD-SF_hydro_IA"/>
</dbReference>
<dbReference type="InterPro" id="IPR023198">
    <property type="entry name" value="PGP-like_dom2"/>
</dbReference>
<name>A0A1V1I277_9FIRM</name>